<dbReference type="Proteomes" id="UP001652432">
    <property type="component" value="Unassembled WGS sequence"/>
</dbReference>
<evidence type="ECO:0000313" key="2">
    <source>
        <dbReference type="EMBL" id="MCU6744904.1"/>
    </source>
</evidence>
<name>A0ABT2T3R8_9FIRM</name>
<feature type="domain" description="Tim44-like" evidence="1">
    <location>
        <begin position="74"/>
        <end position="191"/>
    </location>
</feature>
<dbReference type="SUPFAM" id="SSF54427">
    <property type="entry name" value="NTF2-like"/>
    <property type="match status" value="1"/>
</dbReference>
<dbReference type="Gene3D" id="3.10.450.240">
    <property type="match status" value="1"/>
</dbReference>
<accession>A0ABT2T3R8</accession>
<organism evidence="2 3">
    <name type="scientific">Suilimivivens aceti</name>
    <dbReference type="NCBI Taxonomy" id="2981774"/>
    <lineage>
        <taxon>Bacteria</taxon>
        <taxon>Bacillati</taxon>
        <taxon>Bacillota</taxon>
        <taxon>Clostridia</taxon>
        <taxon>Lachnospirales</taxon>
        <taxon>Lachnospiraceae</taxon>
        <taxon>Suilimivivens</taxon>
    </lineage>
</organism>
<dbReference type="InterPro" id="IPR007379">
    <property type="entry name" value="Tim44-like_dom"/>
</dbReference>
<proteinExistence type="predicted"/>
<reference evidence="2 3" key="1">
    <citation type="journal article" date="2021" name="ISME Commun">
        <title>Automated analysis of genomic sequences facilitates high-throughput and comprehensive description of bacteria.</title>
        <authorList>
            <person name="Hitch T.C.A."/>
        </authorList>
    </citation>
    <scope>NUCLEOTIDE SEQUENCE [LARGE SCALE GENOMIC DNA]</scope>
    <source>
        <strain evidence="2 3">Sanger_18</strain>
    </source>
</reference>
<sequence>MNMTLIMTAVVLILLLCVIGAAAYGISRLKRGIRDFSRQVFGTDSLKEGFDRVEEEYQETPKSVSAMTGLYLPKIKKDFPQFQYDDMRVRAENVLTSYLMAVSAADQGLLKEGSQELRDQLEMKIVQQKNSGEREHFEKVRIHRTEITDYKKREGRCTVMFQTSLQYRYYVTAETGELVRGSRDREKQTRYNTELVYIQDREKVQDERDLSLGINCPNCGAPISGLGEKVCAYCGTPVVELNLYAWTFHRVTEV</sequence>
<evidence type="ECO:0000313" key="3">
    <source>
        <dbReference type="Proteomes" id="UP001652432"/>
    </source>
</evidence>
<comment type="caution">
    <text evidence="2">The sequence shown here is derived from an EMBL/GenBank/DDBJ whole genome shotgun (WGS) entry which is preliminary data.</text>
</comment>
<dbReference type="EMBL" id="JAOQKJ010000008">
    <property type="protein sequence ID" value="MCU6744904.1"/>
    <property type="molecule type" value="Genomic_DNA"/>
</dbReference>
<evidence type="ECO:0000259" key="1">
    <source>
        <dbReference type="Pfam" id="PF04280"/>
    </source>
</evidence>
<keyword evidence="3" id="KW-1185">Reference proteome</keyword>
<dbReference type="RefSeq" id="WP_262575021.1">
    <property type="nucleotide sequence ID" value="NZ_JAOQKJ010000008.1"/>
</dbReference>
<protein>
    <submittedName>
        <fullName evidence="2">Zinc ribbon domain-containing protein</fullName>
    </submittedName>
</protein>
<dbReference type="Pfam" id="PF04280">
    <property type="entry name" value="Tim44"/>
    <property type="match status" value="1"/>
</dbReference>
<gene>
    <name evidence="2" type="ORF">OCV77_10405</name>
</gene>
<dbReference type="InterPro" id="IPR032710">
    <property type="entry name" value="NTF2-like_dom_sf"/>
</dbReference>